<protein>
    <submittedName>
        <fullName evidence="2">Uncharacterized protein</fullName>
    </submittedName>
</protein>
<evidence type="ECO:0000256" key="1">
    <source>
        <dbReference type="SAM" id="MobiDB-lite"/>
    </source>
</evidence>
<name>A0A0G4MQ39_VERLO</name>
<accession>A0A0G4MQ39</accession>
<proteinExistence type="predicted"/>
<dbReference type="EMBL" id="CVQH01024004">
    <property type="protein sequence ID" value="CRK36274.1"/>
    <property type="molecule type" value="Genomic_DNA"/>
</dbReference>
<sequence length="51" mass="6382">RRFFHRPGHRPQPPRSGRCRLRPRPRLPHRPHCLQVRRASREDRPPYRQVR</sequence>
<feature type="region of interest" description="Disordered" evidence="1">
    <location>
        <begin position="1"/>
        <end position="51"/>
    </location>
</feature>
<keyword evidence="3" id="KW-1185">Reference proteome</keyword>
<feature type="non-terminal residue" evidence="2">
    <location>
        <position position="1"/>
    </location>
</feature>
<organism evidence="2 3">
    <name type="scientific">Verticillium longisporum</name>
    <name type="common">Verticillium dahliae var. longisporum</name>
    <dbReference type="NCBI Taxonomy" id="100787"/>
    <lineage>
        <taxon>Eukaryota</taxon>
        <taxon>Fungi</taxon>
        <taxon>Dikarya</taxon>
        <taxon>Ascomycota</taxon>
        <taxon>Pezizomycotina</taxon>
        <taxon>Sordariomycetes</taxon>
        <taxon>Hypocreomycetidae</taxon>
        <taxon>Glomerellales</taxon>
        <taxon>Plectosphaerellaceae</taxon>
        <taxon>Verticillium</taxon>
    </lineage>
</organism>
<feature type="compositionally biased region" description="Basic and acidic residues" evidence="1">
    <location>
        <begin position="39"/>
        <end position="51"/>
    </location>
</feature>
<dbReference type="Proteomes" id="UP000044602">
    <property type="component" value="Unassembled WGS sequence"/>
</dbReference>
<reference evidence="2 3" key="1">
    <citation type="submission" date="2015-05" db="EMBL/GenBank/DDBJ databases">
        <authorList>
            <person name="Wang D.B."/>
            <person name="Wang M."/>
        </authorList>
    </citation>
    <scope>NUCLEOTIDE SEQUENCE [LARGE SCALE GENOMIC DNA]</scope>
    <source>
        <strain evidence="2">VL1</strain>
    </source>
</reference>
<dbReference type="AlphaFoldDB" id="A0A0G4MQ39"/>
<evidence type="ECO:0000313" key="2">
    <source>
        <dbReference type="EMBL" id="CRK36274.1"/>
    </source>
</evidence>
<evidence type="ECO:0000313" key="3">
    <source>
        <dbReference type="Proteomes" id="UP000044602"/>
    </source>
</evidence>
<feature type="compositionally biased region" description="Basic residues" evidence="1">
    <location>
        <begin position="17"/>
        <end position="32"/>
    </location>
</feature>
<gene>
    <name evidence="2" type="ORF">BN1708_019959</name>
</gene>